<reference evidence="1 2" key="1">
    <citation type="submission" date="2016-10" db="EMBL/GenBank/DDBJ databases">
        <authorList>
            <person name="Varghese N."/>
            <person name="Submissions S."/>
        </authorList>
    </citation>
    <scope>NUCLEOTIDE SEQUENCE [LARGE SCALE GENOMIC DNA]</scope>
    <source>
        <strain evidence="1 2">BS2976</strain>
    </source>
</reference>
<evidence type="ECO:0000313" key="1">
    <source>
        <dbReference type="EMBL" id="SDR41035.1"/>
    </source>
</evidence>
<sequence length="134" mass="15345">MSMLIPGQNQLAEPEIIAVDEFEPLLAEFKAFVVDYVATRAPRSAARLNRQRKRTADPSGRAATAANLRRLLPLLGRPREPKLDRLCVPQRRCAQLQILEPLRPIMMIHKKRPLCRIFCARKKAKSPDKFRAFC</sequence>
<comment type="caution">
    <text evidence="1">The sequence shown here is derived from an EMBL/GenBank/DDBJ whole genome shotgun (WGS) entry which is preliminary data.</text>
</comment>
<dbReference type="EMBL" id="FNKM01000002">
    <property type="protein sequence ID" value="SDR41035.1"/>
    <property type="molecule type" value="Genomic_DNA"/>
</dbReference>
<evidence type="ECO:0000313" key="2">
    <source>
        <dbReference type="Proteomes" id="UP000198740"/>
    </source>
</evidence>
<protein>
    <submittedName>
        <fullName evidence="1">Uncharacterized protein</fullName>
    </submittedName>
</protein>
<keyword evidence="2" id="KW-1185">Reference proteome</keyword>
<accession>A0ABY0TVH8</accession>
<organism evidence="1 2">
    <name type="scientific">Pseudomonas grimontii</name>
    <dbReference type="NCBI Taxonomy" id="129847"/>
    <lineage>
        <taxon>Bacteria</taxon>
        <taxon>Pseudomonadati</taxon>
        <taxon>Pseudomonadota</taxon>
        <taxon>Gammaproteobacteria</taxon>
        <taxon>Pseudomonadales</taxon>
        <taxon>Pseudomonadaceae</taxon>
        <taxon>Pseudomonas</taxon>
    </lineage>
</organism>
<gene>
    <name evidence="1" type="ORF">SAMN04490186_6200</name>
</gene>
<dbReference type="Proteomes" id="UP000198740">
    <property type="component" value="Unassembled WGS sequence"/>
</dbReference>
<proteinExistence type="predicted"/>
<name>A0ABY0TVH8_9PSED</name>